<keyword evidence="2" id="KW-1185">Reference proteome</keyword>
<name>A0ABD2W6A2_9HYME</name>
<dbReference type="AlphaFoldDB" id="A0ABD2W6A2"/>
<reference evidence="1 2" key="1">
    <citation type="journal article" date="2024" name="bioRxiv">
        <title>A reference genome for Trichogramma kaykai: A tiny desert-dwelling parasitoid wasp with competing sex-ratio distorters.</title>
        <authorList>
            <person name="Culotta J."/>
            <person name="Lindsey A.R."/>
        </authorList>
    </citation>
    <scope>NUCLEOTIDE SEQUENCE [LARGE SCALE GENOMIC DNA]</scope>
    <source>
        <strain evidence="1 2">KSX58</strain>
    </source>
</reference>
<sequence>MVREVFAARGRKERCKEALDAVPGRLENIQQDVFKLFAEVTKDSVIVEVRSRADLDRLLGLEGCKESGLEVTERIASATWLRLAIFDVPNSFSEDKVLGALAGQNSDMLGNSSEAEIRALLKFKFKRGSKETGKTSCLVLEADPGIREVLIKAKRVYRSATNAKVFTIRPRHVVARPYAENVVGHTARKSAPKGRVKTSGHDV</sequence>
<dbReference type="Proteomes" id="UP001627154">
    <property type="component" value="Unassembled WGS sequence"/>
</dbReference>
<accession>A0ABD2W6A2</accession>
<proteinExistence type="predicted"/>
<dbReference type="EMBL" id="JBJJXI010000134">
    <property type="protein sequence ID" value="KAL3388336.1"/>
    <property type="molecule type" value="Genomic_DNA"/>
</dbReference>
<evidence type="ECO:0000313" key="2">
    <source>
        <dbReference type="Proteomes" id="UP001627154"/>
    </source>
</evidence>
<evidence type="ECO:0000313" key="1">
    <source>
        <dbReference type="EMBL" id="KAL3388336.1"/>
    </source>
</evidence>
<protein>
    <submittedName>
        <fullName evidence="1">Uncharacterized protein</fullName>
    </submittedName>
</protein>
<gene>
    <name evidence="1" type="ORF">TKK_016565</name>
</gene>
<organism evidence="1 2">
    <name type="scientific">Trichogramma kaykai</name>
    <dbReference type="NCBI Taxonomy" id="54128"/>
    <lineage>
        <taxon>Eukaryota</taxon>
        <taxon>Metazoa</taxon>
        <taxon>Ecdysozoa</taxon>
        <taxon>Arthropoda</taxon>
        <taxon>Hexapoda</taxon>
        <taxon>Insecta</taxon>
        <taxon>Pterygota</taxon>
        <taxon>Neoptera</taxon>
        <taxon>Endopterygota</taxon>
        <taxon>Hymenoptera</taxon>
        <taxon>Apocrita</taxon>
        <taxon>Proctotrupomorpha</taxon>
        <taxon>Chalcidoidea</taxon>
        <taxon>Trichogrammatidae</taxon>
        <taxon>Trichogramma</taxon>
    </lineage>
</organism>
<comment type="caution">
    <text evidence="1">The sequence shown here is derived from an EMBL/GenBank/DDBJ whole genome shotgun (WGS) entry which is preliminary data.</text>
</comment>